<evidence type="ECO:0000313" key="2">
    <source>
        <dbReference type="EMBL" id="RSH82346.1"/>
    </source>
</evidence>
<dbReference type="Pfam" id="PF09072">
    <property type="entry name" value="TMA7"/>
    <property type="match status" value="1"/>
</dbReference>
<evidence type="ECO:0000313" key="3">
    <source>
        <dbReference type="Proteomes" id="UP000279236"/>
    </source>
</evidence>
<dbReference type="InterPro" id="IPR015157">
    <property type="entry name" value="TMA7"/>
</dbReference>
<organism evidence="2 3">
    <name type="scientific">Apiotrichum porosum</name>
    <dbReference type="NCBI Taxonomy" id="105984"/>
    <lineage>
        <taxon>Eukaryota</taxon>
        <taxon>Fungi</taxon>
        <taxon>Dikarya</taxon>
        <taxon>Basidiomycota</taxon>
        <taxon>Agaricomycotina</taxon>
        <taxon>Tremellomycetes</taxon>
        <taxon>Trichosporonales</taxon>
        <taxon>Trichosporonaceae</taxon>
        <taxon>Apiotrichum</taxon>
    </lineage>
</organism>
<accession>A0A427XTT1</accession>
<reference evidence="2 3" key="1">
    <citation type="submission" date="2018-11" db="EMBL/GenBank/DDBJ databases">
        <title>Genome sequence of Apiotrichum porosum DSM 27194.</title>
        <authorList>
            <person name="Aliyu H."/>
            <person name="Gorte O."/>
            <person name="Ochsenreither K."/>
        </authorList>
    </citation>
    <scope>NUCLEOTIDE SEQUENCE [LARGE SCALE GENOMIC DNA]</scope>
    <source>
        <strain evidence="2 3">DSM 27194</strain>
    </source>
</reference>
<proteinExistence type="predicted"/>
<keyword evidence="3" id="KW-1185">Reference proteome</keyword>
<dbReference type="PANTHER" id="PTHR28632">
    <property type="entry name" value="TRANSLATION MACHINERY-ASSOCIATED PROTEIN 7"/>
    <property type="match status" value="1"/>
</dbReference>
<feature type="region of interest" description="Disordered" evidence="1">
    <location>
        <begin position="1"/>
        <end position="28"/>
    </location>
</feature>
<dbReference type="EMBL" id="RSCE01000005">
    <property type="protein sequence ID" value="RSH82346.1"/>
    <property type="molecule type" value="Genomic_DNA"/>
</dbReference>
<name>A0A427XTT1_9TREE</name>
<dbReference type="STRING" id="105984.A0A427XTT1"/>
<dbReference type="RefSeq" id="XP_028476578.1">
    <property type="nucleotide sequence ID" value="XM_028622685.1"/>
</dbReference>
<feature type="region of interest" description="Disordered" evidence="1">
    <location>
        <begin position="212"/>
        <end position="238"/>
    </location>
</feature>
<comment type="caution">
    <text evidence="2">The sequence shown here is derived from an EMBL/GenBank/DDBJ whole genome shotgun (WGS) entry which is preliminary data.</text>
</comment>
<evidence type="ECO:0000256" key="1">
    <source>
        <dbReference type="SAM" id="MobiDB-lite"/>
    </source>
</evidence>
<gene>
    <name evidence="2" type="ORF">EHS24_007313</name>
</gene>
<dbReference type="GeneID" id="39591856"/>
<protein>
    <submittedName>
        <fullName evidence="2">Uncharacterized protein</fullName>
    </submittedName>
</protein>
<feature type="compositionally biased region" description="Basic and acidic residues" evidence="1">
    <location>
        <begin position="18"/>
        <end position="28"/>
    </location>
</feature>
<dbReference type="AlphaFoldDB" id="A0A427XTT1"/>
<sequence length="238" mass="26091">MSGRQGGKAKPLKAPKKEKRELDDDDIAHQQKLKKEAAELKALAAKAYTNIAAMPEWTAERRGWLGARMLGTWEVVVVALCHMQPQEYDVGPGPGPGHLHFVVHSGYHKLAFAFEFTLILIYRWRRGSWIVGVQSNATCVAVLERDVSSGRTSLRPLAFNLASGVVDVPVIAMAHGEAGRRHTRTRSASWLHGATYKGQVEGHKRRVKQALIRPQPDATLTPHTAGQKGPMSGGGIKK</sequence>
<dbReference type="Proteomes" id="UP000279236">
    <property type="component" value="Unassembled WGS sequence"/>
</dbReference>